<dbReference type="Proteomes" id="UP001212981">
    <property type="component" value="Unassembled WGS sequence"/>
</dbReference>
<comment type="caution">
    <text evidence="3">The sequence shown here is derived from an EMBL/GenBank/DDBJ whole genome shotgun (WGS) entry which is preliminary data.</text>
</comment>
<dbReference type="STRING" id="1123313.GCA_000420345_01529"/>
<keyword evidence="1" id="KW-0812">Transmembrane</keyword>
<dbReference type="Proteomes" id="UP000260721">
    <property type="component" value="Unassembled WGS sequence"/>
</dbReference>
<protein>
    <submittedName>
        <fullName evidence="3">Transporter accessory protein</fullName>
    </submittedName>
</protein>
<dbReference type="EMBL" id="JAQLXO010000027">
    <property type="protein sequence ID" value="MDB7983266.1"/>
    <property type="molecule type" value="Genomic_DNA"/>
</dbReference>
<sequence length="196" mass="22935">MNQRKVALFTLCTGIMICGVVLWILINKQQETKTETPKGCEEQSACSIDETDSQKDDWFIALTMEDALQKLEDQEDGVYYFGYEDCPWCQDAAPVLKEVAQEHQKEVYYIKTRDEDHNLLYDDEQKERIINHLGEYMETNEDGQLTLYVPMVVEMKDGKVKNSHIGTVDSYDPNEREMTEEETKQLKDIYEAFFKE</sequence>
<keyword evidence="1" id="KW-1133">Transmembrane helix</keyword>
<proteinExistence type="predicted"/>
<dbReference type="Gene3D" id="3.40.30.10">
    <property type="entry name" value="Glutaredoxin"/>
    <property type="match status" value="1"/>
</dbReference>
<evidence type="ECO:0000256" key="1">
    <source>
        <dbReference type="SAM" id="Phobius"/>
    </source>
</evidence>
<name>A0A3E3E3R3_9FIRM</name>
<dbReference type="EMBL" id="QUSK01000015">
    <property type="protein sequence ID" value="RGD76211.1"/>
    <property type="molecule type" value="Genomic_DNA"/>
</dbReference>
<dbReference type="AlphaFoldDB" id="A0A3E3E3R3"/>
<dbReference type="InterPro" id="IPR036249">
    <property type="entry name" value="Thioredoxin-like_sf"/>
</dbReference>
<evidence type="ECO:0000313" key="2">
    <source>
        <dbReference type="EMBL" id="MDB7983266.1"/>
    </source>
</evidence>
<evidence type="ECO:0000313" key="3">
    <source>
        <dbReference type="EMBL" id="RGD76211.1"/>
    </source>
</evidence>
<reference evidence="2" key="2">
    <citation type="submission" date="2023-01" db="EMBL/GenBank/DDBJ databases">
        <title>Human gut microbiome strain richness.</title>
        <authorList>
            <person name="Chen-Liaw A."/>
        </authorList>
    </citation>
    <scope>NUCLEOTIDE SEQUENCE</scope>
    <source>
        <strain evidence="2">D8_m1001271B151109d0_201107</strain>
    </source>
</reference>
<accession>A0A3E3E3R3</accession>
<gene>
    <name evidence="3" type="ORF">DXC78_07720</name>
    <name evidence="2" type="ORF">PND82_10600</name>
</gene>
<keyword evidence="1" id="KW-0472">Membrane</keyword>
<organism evidence="3 4">
    <name type="scientific">Faecalicoccus pleomorphus</name>
    <dbReference type="NCBI Taxonomy" id="1323"/>
    <lineage>
        <taxon>Bacteria</taxon>
        <taxon>Bacillati</taxon>
        <taxon>Bacillota</taxon>
        <taxon>Erysipelotrichia</taxon>
        <taxon>Erysipelotrichales</taxon>
        <taxon>Erysipelotrichaceae</taxon>
        <taxon>Faecalicoccus</taxon>
    </lineage>
</organism>
<feature type="transmembrane region" description="Helical" evidence="1">
    <location>
        <begin position="6"/>
        <end position="26"/>
    </location>
</feature>
<reference evidence="3 4" key="1">
    <citation type="submission" date="2018-08" db="EMBL/GenBank/DDBJ databases">
        <title>A genome reference for cultivated species of the human gut microbiota.</title>
        <authorList>
            <person name="Zou Y."/>
            <person name="Xue W."/>
            <person name="Luo G."/>
        </authorList>
    </citation>
    <scope>NUCLEOTIDE SEQUENCE [LARGE SCALE GENOMIC DNA]</scope>
    <source>
        <strain evidence="3 4">TF08-11</strain>
    </source>
</reference>
<dbReference type="SUPFAM" id="SSF52833">
    <property type="entry name" value="Thioredoxin-like"/>
    <property type="match status" value="1"/>
</dbReference>
<dbReference type="RefSeq" id="WP_117446497.1">
    <property type="nucleotide sequence ID" value="NZ_CALCIP010000002.1"/>
</dbReference>
<evidence type="ECO:0000313" key="4">
    <source>
        <dbReference type="Proteomes" id="UP000260721"/>
    </source>
</evidence>